<feature type="compositionally biased region" description="Low complexity" evidence="6">
    <location>
        <begin position="119"/>
        <end position="131"/>
    </location>
</feature>
<evidence type="ECO:0000313" key="9">
    <source>
        <dbReference type="Proteomes" id="UP001497512"/>
    </source>
</evidence>
<reference evidence="8" key="1">
    <citation type="submission" date="2024-02" db="EMBL/GenBank/DDBJ databases">
        <authorList>
            <consortium name="ELIXIR-Norway"/>
            <consortium name="Elixir Norway"/>
        </authorList>
    </citation>
    <scope>NUCLEOTIDE SEQUENCE</scope>
</reference>
<sequence>MVSLRRFRFSRESTTSSCGTSHEPDPFQASRHEPKTEHHVKEDAGLTPALHSVLITDPGVLTVYTQPPNMSHTTLGLRRNAAIFHMDLNIIPHVPVPESVVAVREVNRNEDHKQLQSSPAAACQPAELPAASPQGQTSKFRGPTSTKKSRQASGNSSLKCSRYLALQASNSEIIAGSSPPCKKSTMQGSKVDVWNLGHNAAKVTSPNSRKRKKPNSSILTTMERMTSCYKGVGKHVNSKQWEARIWAGDVDQLKRQKGRGQLYLGAYPTEIEAATVHDLVALKLKKKNYTLNFEECTYASELPKMESLSERDYIWSFRRKAQRFTRGKSVYKGVSRQSGGGTKWEGRVGYKHEDTGKRIDVYLGVHPTEVEAARAVDMASLHYRGWDDAVTNFAPSQYKKEAVEEHLQRVEKKRYSIPAALLQYWSLFQASS</sequence>
<feature type="domain" description="AP2/ERF" evidence="7">
    <location>
        <begin position="330"/>
        <end position="394"/>
    </location>
</feature>
<evidence type="ECO:0000313" key="8">
    <source>
        <dbReference type="EMBL" id="CAK9219329.1"/>
    </source>
</evidence>
<evidence type="ECO:0000256" key="1">
    <source>
        <dbReference type="ARBA" id="ARBA00004123"/>
    </source>
</evidence>
<dbReference type="SUPFAM" id="SSF54171">
    <property type="entry name" value="DNA-binding domain"/>
    <property type="match status" value="2"/>
</dbReference>
<protein>
    <recommendedName>
        <fullName evidence="7">AP2/ERF domain-containing protein</fullName>
    </recommendedName>
</protein>
<dbReference type="InterPro" id="IPR036955">
    <property type="entry name" value="AP2/ERF_dom_sf"/>
</dbReference>
<dbReference type="PANTHER" id="PTHR32467">
    <property type="entry name" value="AP2-LIKE ETHYLENE-RESPONSIVE TRANSCRIPTION FACTOR"/>
    <property type="match status" value="1"/>
</dbReference>
<keyword evidence="2" id="KW-0805">Transcription regulation</keyword>
<keyword evidence="4" id="KW-0804">Transcription</keyword>
<evidence type="ECO:0000256" key="2">
    <source>
        <dbReference type="ARBA" id="ARBA00023015"/>
    </source>
</evidence>
<evidence type="ECO:0000256" key="3">
    <source>
        <dbReference type="ARBA" id="ARBA00023125"/>
    </source>
</evidence>
<dbReference type="Gene3D" id="3.30.730.10">
    <property type="entry name" value="AP2/ERF domain"/>
    <property type="match status" value="2"/>
</dbReference>
<dbReference type="InterPro" id="IPR001471">
    <property type="entry name" value="AP2/ERF_dom"/>
</dbReference>
<evidence type="ECO:0000256" key="6">
    <source>
        <dbReference type="SAM" id="MobiDB-lite"/>
    </source>
</evidence>
<dbReference type="EMBL" id="OZ019895">
    <property type="protein sequence ID" value="CAK9219329.1"/>
    <property type="molecule type" value="Genomic_DNA"/>
</dbReference>
<keyword evidence="3" id="KW-0238">DNA-binding</keyword>
<name>A0ABP0UDT8_9BRYO</name>
<dbReference type="Proteomes" id="UP001497512">
    <property type="component" value="Chromosome 3"/>
</dbReference>
<dbReference type="PANTHER" id="PTHR32467:SF172">
    <property type="entry name" value="OS09G0423800 PROTEIN"/>
    <property type="match status" value="1"/>
</dbReference>
<dbReference type="PROSITE" id="PS51032">
    <property type="entry name" value="AP2_ERF"/>
    <property type="match status" value="2"/>
</dbReference>
<feature type="compositionally biased region" description="Basic and acidic residues" evidence="6">
    <location>
        <begin position="22"/>
        <end position="43"/>
    </location>
</feature>
<dbReference type="SMART" id="SM00380">
    <property type="entry name" value="AP2"/>
    <property type="match status" value="2"/>
</dbReference>
<proteinExistence type="predicted"/>
<feature type="region of interest" description="Disordered" evidence="6">
    <location>
        <begin position="1"/>
        <end position="43"/>
    </location>
</feature>
<feature type="region of interest" description="Disordered" evidence="6">
    <location>
        <begin position="109"/>
        <end position="154"/>
    </location>
</feature>
<gene>
    <name evidence="8" type="ORF">CSSPTR1EN2_LOCUS14430</name>
</gene>
<keyword evidence="9" id="KW-1185">Reference proteome</keyword>
<evidence type="ECO:0000259" key="7">
    <source>
        <dbReference type="PROSITE" id="PS51032"/>
    </source>
</evidence>
<organism evidence="8 9">
    <name type="scientific">Sphagnum troendelagicum</name>
    <dbReference type="NCBI Taxonomy" id="128251"/>
    <lineage>
        <taxon>Eukaryota</taxon>
        <taxon>Viridiplantae</taxon>
        <taxon>Streptophyta</taxon>
        <taxon>Embryophyta</taxon>
        <taxon>Bryophyta</taxon>
        <taxon>Sphagnophytina</taxon>
        <taxon>Sphagnopsida</taxon>
        <taxon>Sphagnales</taxon>
        <taxon>Sphagnaceae</taxon>
        <taxon>Sphagnum</taxon>
    </lineage>
</organism>
<evidence type="ECO:0000256" key="4">
    <source>
        <dbReference type="ARBA" id="ARBA00023163"/>
    </source>
</evidence>
<evidence type="ECO:0000256" key="5">
    <source>
        <dbReference type="ARBA" id="ARBA00023242"/>
    </source>
</evidence>
<feature type="compositionally biased region" description="Polar residues" evidence="6">
    <location>
        <begin position="133"/>
        <end position="154"/>
    </location>
</feature>
<accession>A0ABP0UDT8</accession>
<keyword evidence="5" id="KW-0539">Nucleus</keyword>
<feature type="domain" description="AP2/ERF" evidence="7">
    <location>
        <begin position="228"/>
        <end position="294"/>
    </location>
</feature>
<dbReference type="InterPro" id="IPR016177">
    <property type="entry name" value="DNA-bd_dom_sf"/>
</dbReference>
<comment type="subcellular location">
    <subcellularLocation>
        <location evidence="1">Nucleus</location>
    </subcellularLocation>
</comment>